<dbReference type="GO" id="GO:0032259">
    <property type="term" value="P:methylation"/>
    <property type="evidence" value="ECO:0007669"/>
    <property type="project" value="UniProtKB-KW"/>
</dbReference>
<evidence type="ECO:0000256" key="2">
    <source>
        <dbReference type="ARBA" id="ARBA00022603"/>
    </source>
</evidence>
<sequence>MKRADAHASEESSLTGSHGLTGESDDELTTSSAIQTPDPASNGGCRLHSPNATAAAAAAAAAAVHGSHQPLDPPSAPQVLQMYSSEPPAGPSRADPAPHNISNCDLRRPASKAPHLNNQTSAATRPQKRPRTSACLAVPSGRARMAAGVGEAAEDSDVENADEESPDWYLPSAADQAEAQSESHEDEDGGFLEDTCALTPKSRQSTSRRPYRDGLASLCKPNHPLQSVCHYKLDPKQLQQAVPKFTAPLFLYEQVFGMDKQWVDIARRIYDDLYEHPPVILDSCPRFSAARRQRTYTTNIRGHAPLPEPLQPSLEDFLGLSAQGLPVWMSELFEAGFFNTVNTRVFPSLKCSAAISHWVANHPDQALPESIVGEDGTLYHARKVAARYNLVPDPKHRVRGMLAKQAEALMGFANGHTRRAGPANGTRLPDAGRRQMLGNAFQTDTVAHLLGPLKAMQDQGKLTNDLVVLSLFDGIAGAAVALEKAGITFSRYFSVEKDWACQAVVRRYFNSIPANARPQLAYPSDSNGHPVHDVNQITTAWLRQQVQSTGIHLIIGGSPCNNITGSNRVAKSRVGFAGEDSSTFAAYSRILRDVRDLSQSKQ</sequence>
<dbReference type="GO" id="GO:0003886">
    <property type="term" value="F:DNA (cytosine-5-)-methyltransferase activity"/>
    <property type="evidence" value="ECO:0007669"/>
    <property type="project" value="UniProtKB-EC"/>
</dbReference>
<feature type="compositionally biased region" description="Low complexity" evidence="5">
    <location>
        <begin position="52"/>
        <end position="63"/>
    </location>
</feature>
<feature type="compositionally biased region" description="Basic and acidic residues" evidence="5">
    <location>
        <begin position="1"/>
        <end position="10"/>
    </location>
</feature>
<feature type="region of interest" description="Disordered" evidence="5">
    <location>
        <begin position="1"/>
        <end position="194"/>
    </location>
</feature>
<keyword evidence="3" id="KW-0808">Transferase</keyword>
<dbReference type="SUPFAM" id="SSF53335">
    <property type="entry name" value="S-adenosyl-L-methionine-dependent methyltransferases"/>
    <property type="match status" value="2"/>
</dbReference>
<protein>
    <recommendedName>
        <fullName evidence="1">DNA (cytosine-5-)-methyltransferase</fullName>
        <ecNumber evidence="1">2.1.1.37</ecNumber>
    </recommendedName>
</protein>
<comment type="caution">
    <text evidence="6">The sequence shown here is derived from an EMBL/GenBank/DDBJ whole genome shotgun (WGS) entry which is preliminary data.</text>
</comment>
<keyword evidence="4" id="KW-0949">S-adenosyl-L-methionine</keyword>
<keyword evidence="2" id="KW-0489">Methyltransferase</keyword>
<dbReference type="Pfam" id="PF00145">
    <property type="entry name" value="DNA_methylase"/>
    <property type="match status" value="1"/>
</dbReference>
<evidence type="ECO:0000256" key="4">
    <source>
        <dbReference type="ARBA" id="ARBA00022691"/>
    </source>
</evidence>
<gene>
    <name evidence="6" type="ORF">WJX84_006277</name>
</gene>
<dbReference type="GO" id="GO:0005634">
    <property type="term" value="C:nucleus"/>
    <property type="evidence" value="ECO:0007669"/>
    <property type="project" value="TreeGrafter"/>
</dbReference>
<organism evidence="6 7">
    <name type="scientific">Apatococcus fuscideae</name>
    <dbReference type="NCBI Taxonomy" id="2026836"/>
    <lineage>
        <taxon>Eukaryota</taxon>
        <taxon>Viridiplantae</taxon>
        <taxon>Chlorophyta</taxon>
        <taxon>core chlorophytes</taxon>
        <taxon>Trebouxiophyceae</taxon>
        <taxon>Chlorellales</taxon>
        <taxon>Chlorellaceae</taxon>
        <taxon>Apatococcus</taxon>
    </lineage>
</organism>
<name>A0AAW1SVE5_9CHLO</name>
<dbReference type="Gene3D" id="3.40.50.150">
    <property type="entry name" value="Vaccinia Virus protein VP39"/>
    <property type="match status" value="1"/>
</dbReference>
<evidence type="ECO:0000313" key="6">
    <source>
        <dbReference type="EMBL" id="KAK9857990.1"/>
    </source>
</evidence>
<proteinExistence type="predicted"/>
<feature type="compositionally biased region" description="Acidic residues" evidence="5">
    <location>
        <begin position="152"/>
        <end position="166"/>
    </location>
</feature>
<dbReference type="Proteomes" id="UP001485043">
    <property type="component" value="Unassembled WGS sequence"/>
</dbReference>
<feature type="compositionally biased region" description="Polar residues" evidence="5">
    <location>
        <begin position="29"/>
        <end position="39"/>
    </location>
</feature>
<dbReference type="InterPro" id="IPR050390">
    <property type="entry name" value="C5-Methyltransferase"/>
</dbReference>
<dbReference type="PANTHER" id="PTHR23068:SF25">
    <property type="entry name" value="DNA (CYTOSINE-5)-METHYLTRANSFERASE DRM2"/>
    <property type="match status" value="1"/>
</dbReference>
<evidence type="ECO:0000256" key="1">
    <source>
        <dbReference type="ARBA" id="ARBA00011975"/>
    </source>
</evidence>
<dbReference type="InterPro" id="IPR029063">
    <property type="entry name" value="SAM-dependent_MTases_sf"/>
</dbReference>
<accession>A0AAW1SVE5</accession>
<evidence type="ECO:0000313" key="7">
    <source>
        <dbReference type="Proteomes" id="UP001485043"/>
    </source>
</evidence>
<evidence type="ECO:0000256" key="5">
    <source>
        <dbReference type="SAM" id="MobiDB-lite"/>
    </source>
</evidence>
<dbReference type="AlphaFoldDB" id="A0AAW1SVE5"/>
<reference evidence="6 7" key="1">
    <citation type="journal article" date="2024" name="Nat. Commun.">
        <title>Phylogenomics reveals the evolutionary origins of lichenization in chlorophyte algae.</title>
        <authorList>
            <person name="Puginier C."/>
            <person name="Libourel C."/>
            <person name="Otte J."/>
            <person name="Skaloud P."/>
            <person name="Haon M."/>
            <person name="Grisel S."/>
            <person name="Petersen M."/>
            <person name="Berrin J.G."/>
            <person name="Delaux P.M."/>
            <person name="Dal Grande F."/>
            <person name="Keller J."/>
        </authorList>
    </citation>
    <scope>NUCLEOTIDE SEQUENCE [LARGE SCALE GENOMIC DNA]</scope>
    <source>
        <strain evidence="6 7">SAG 2523</strain>
    </source>
</reference>
<dbReference type="EC" id="2.1.1.37" evidence="1"/>
<dbReference type="PANTHER" id="PTHR23068">
    <property type="entry name" value="DNA CYTOSINE-5- -METHYLTRANSFERASE 3-RELATED"/>
    <property type="match status" value="1"/>
</dbReference>
<dbReference type="EMBL" id="JALJOV010000945">
    <property type="protein sequence ID" value="KAK9857990.1"/>
    <property type="molecule type" value="Genomic_DNA"/>
</dbReference>
<keyword evidence="7" id="KW-1185">Reference proteome</keyword>
<dbReference type="InterPro" id="IPR001525">
    <property type="entry name" value="C5_MeTfrase"/>
</dbReference>
<evidence type="ECO:0000256" key="3">
    <source>
        <dbReference type="ARBA" id="ARBA00022679"/>
    </source>
</evidence>